<dbReference type="EMBL" id="FRBG01000003">
    <property type="protein sequence ID" value="SHK60116.1"/>
    <property type="molecule type" value="Genomic_DNA"/>
</dbReference>
<dbReference type="EMBL" id="LSFY01000001">
    <property type="protein sequence ID" value="KXZ39798.1"/>
    <property type="molecule type" value="Genomic_DNA"/>
</dbReference>
<dbReference type="GO" id="GO:0016829">
    <property type="term" value="F:lyase activity"/>
    <property type="evidence" value="ECO:0007669"/>
    <property type="project" value="UniProtKB-KW"/>
</dbReference>
<dbReference type="PATRIC" id="fig|1121328.3.peg.879"/>
<dbReference type="Proteomes" id="UP000323392">
    <property type="component" value="Unassembled WGS sequence"/>
</dbReference>
<dbReference type="STRING" id="1121328.JWYL7_0873"/>
<evidence type="ECO:0000313" key="3">
    <source>
        <dbReference type="Proteomes" id="UP000092605"/>
    </source>
</evidence>
<evidence type="ECO:0000313" key="1">
    <source>
        <dbReference type="EMBL" id="KXZ39798.1"/>
    </source>
</evidence>
<reference evidence="2 4" key="2">
    <citation type="submission" date="2016-11" db="EMBL/GenBank/DDBJ databases">
        <authorList>
            <person name="Varghese N."/>
            <person name="Submissions S."/>
        </authorList>
    </citation>
    <scope>NUCLEOTIDE SEQUENCE [LARGE SCALE GENOMIC DNA]</scope>
    <source>
        <strain evidence="2 4">DSM 7308</strain>
    </source>
</reference>
<accession>A0A150FQE1</accession>
<sequence length="137" mass="15702" precursor="true">MKKAILSLFLLGFSLGLMICSTLNIVINNGNLSNELDDKDVNRQEIKLDENLEENKDKISKKEEQQNNDQEYVNIKIETGYTSDRVVDILYENELISNKEDFKLMLNLLQLNGKIKVGEKQIKKGSSMKSIIHILTN</sequence>
<keyword evidence="4" id="KW-1185">Reference proteome</keyword>
<proteinExistence type="predicted"/>
<evidence type="ECO:0000313" key="2">
    <source>
        <dbReference type="EMBL" id="SHK60116.1"/>
    </source>
</evidence>
<gene>
    <name evidence="1" type="ORF">JWYL7_0873</name>
    <name evidence="2" type="ORF">SAMN05661008_00524</name>
</gene>
<evidence type="ECO:0000313" key="4">
    <source>
        <dbReference type="Proteomes" id="UP000323392"/>
    </source>
</evidence>
<dbReference type="AlphaFoldDB" id="A0A150FQE1"/>
<comment type="caution">
    <text evidence="1">The sequence shown here is derived from an EMBL/GenBank/DDBJ whole genome shotgun (WGS) entry which is preliminary data.</text>
</comment>
<dbReference type="Proteomes" id="UP000092605">
    <property type="component" value="Unassembled WGS sequence"/>
</dbReference>
<reference evidence="1 3" key="1">
    <citation type="submission" date="2016-02" db="EMBL/GenBank/DDBJ databases">
        <title>Draft genome sequence for Clostridium paradoxum JW-YL-7.</title>
        <authorList>
            <person name="Utturkar S.M."/>
            <person name="Lancaster A."/>
            <person name="Poole F.L."/>
            <person name="Adams M.W."/>
            <person name="Brown S.D."/>
        </authorList>
    </citation>
    <scope>NUCLEOTIDE SEQUENCE [LARGE SCALE GENOMIC DNA]</scope>
    <source>
        <strain evidence="1 3">JW-YL-7</strain>
    </source>
</reference>
<keyword evidence="1" id="KW-0456">Lyase</keyword>
<protein>
    <submittedName>
        <fullName evidence="1">Aminodeoxychorismate lyase</fullName>
    </submittedName>
    <submittedName>
        <fullName evidence="2">YceG-like family protein</fullName>
    </submittedName>
</protein>
<dbReference type="Gene3D" id="3.30.1490.480">
    <property type="entry name" value="Endolytic murein transglycosylase"/>
    <property type="match status" value="1"/>
</dbReference>
<name>A0A150FQE1_CLOPD</name>
<dbReference type="RefSeq" id="WP_066069590.1">
    <property type="nucleotide sequence ID" value="NZ_FRBG01000003.1"/>
</dbReference>
<dbReference type="OrthoDB" id="1758015at2"/>
<organism evidence="1 3">
    <name type="scientific">Alkalithermobacter thermoalcaliphilus JW-YL-7 = DSM 7308</name>
    <dbReference type="NCBI Taxonomy" id="1121328"/>
    <lineage>
        <taxon>Bacteria</taxon>
        <taxon>Bacillati</taxon>
        <taxon>Bacillota</taxon>
        <taxon>Clostridia</taxon>
        <taxon>Peptostreptococcales</taxon>
        <taxon>Tepidibacteraceae</taxon>
        <taxon>Alkalithermobacter</taxon>
    </lineage>
</organism>